<dbReference type="InterPro" id="IPR010982">
    <property type="entry name" value="Lambda_DNA-bd_dom_sf"/>
</dbReference>
<dbReference type="InterPro" id="IPR041413">
    <property type="entry name" value="MLTR_LBD"/>
</dbReference>
<dbReference type="AlphaFoldDB" id="A0A0U1D9Z1"/>
<dbReference type="PANTHER" id="PTHR35010:SF2">
    <property type="entry name" value="BLL4672 PROTEIN"/>
    <property type="match status" value="1"/>
</dbReference>
<accession>A0A0U1D9Z1</accession>
<dbReference type="EMBL" id="CTEF01000001">
    <property type="protein sequence ID" value="CQD11113.1"/>
    <property type="molecule type" value="Genomic_DNA"/>
</dbReference>
<dbReference type="Pfam" id="PF13560">
    <property type="entry name" value="HTH_31"/>
    <property type="match status" value="1"/>
</dbReference>
<dbReference type="Pfam" id="PF17765">
    <property type="entry name" value="MLTR_LBD"/>
    <property type="match status" value="1"/>
</dbReference>
<dbReference type="CDD" id="cd00093">
    <property type="entry name" value="HTH_XRE"/>
    <property type="match status" value="1"/>
</dbReference>
<dbReference type="SMART" id="SM00530">
    <property type="entry name" value="HTH_XRE"/>
    <property type="match status" value="1"/>
</dbReference>
<dbReference type="Proteomes" id="UP000182227">
    <property type="component" value="Unassembled WGS sequence"/>
</dbReference>
<dbReference type="PANTHER" id="PTHR35010">
    <property type="entry name" value="BLL4672 PROTEIN-RELATED"/>
    <property type="match status" value="1"/>
</dbReference>
<evidence type="ECO:0000313" key="3">
    <source>
        <dbReference type="Proteomes" id="UP000182227"/>
    </source>
</evidence>
<dbReference type="Gene3D" id="3.30.450.180">
    <property type="match status" value="1"/>
</dbReference>
<name>A0A0U1D9Z1_9MYCO</name>
<protein>
    <submittedName>
        <fullName evidence="2">XRE family transcriptional regulator</fullName>
    </submittedName>
</protein>
<feature type="domain" description="HTH cro/C1-type" evidence="1">
    <location>
        <begin position="30"/>
        <end position="83"/>
    </location>
</feature>
<dbReference type="SUPFAM" id="SSF47413">
    <property type="entry name" value="lambda repressor-like DNA-binding domains"/>
    <property type="match status" value="1"/>
</dbReference>
<organism evidence="2 3">
    <name type="scientific">Mycolicibacterium conceptionense</name>
    <dbReference type="NCBI Taxonomy" id="451644"/>
    <lineage>
        <taxon>Bacteria</taxon>
        <taxon>Bacillati</taxon>
        <taxon>Actinomycetota</taxon>
        <taxon>Actinomycetes</taxon>
        <taxon>Mycobacteriales</taxon>
        <taxon>Mycobacteriaceae</taxon>
        <taxon>Mycolicibacterium</taxon>
    </lineage>
</organism>
<evidence type="ECO:0000259" key="1">
    <source>
        <dbReference type="PROSITE" id="PS50943"/>
    </source>
</evidence>
<gene>
    <name evidence="2" type="ORF">BN970_02220</name>
</gene>
<reference evidence="2 3" key="1">
    <citation type="submission" date="2015-03" db="EMBL/GenBank/DDBJ databases">
        <authorList>
            <person name="Murphy D."/>
        </authorList>
    </citation>
    <scope>NUCLEOTIDE SEQUENCE [LARGE SCALE GENOMIC DNA]</scope>
    <source>
        <strain evidence="2 3">D16</strain>
    </source>
</reference>
<dbReference type="Gene3D" id="1.10.260.40">
    <property type="entry name" value="lambda repressor-like DNA-binding domains"/>
    <property type="match status" value="1"/>
</dbReference>
<dbReference type="InterPro" id="IPR001387">
    <property type="entry name" value="Cro/C1-type_HTH"/>
</dbReference>
<evidence type="ECO:0000313" key="2">
    <source>
        <dbReference type="EMBL" id="CQD11113.1"/>
    </source>
</evidence>
<dbReference type="GO" id="GO:0003677">
    <property type="term" value="F:DNA binding"/>
    <property type="evidence" value="ECO:0007669"/>
    <property type="project" value="InterPro"/>
</dbReference>
<sequence length="294" mass="32821">MVTTGQLGEFLRARRARLRPQDVGLTRYGERRRVAGLRREEVAQLAGVSVSYYTRLEQGQSTNASDAILEALARALQLDIHEQTHLRELASQRTQPPRRPPIERVSALTRELLHSMDHLPVMVVGRRTDVLAWNELGHALLAGHVDFTAVDNPSTRPNLARLLFLDPHTRDLYVDWPRKVRTVVGSLRLAAGRHPDDALLSALIGELSVKSPEFVSLWADHRVKPCEADSYELRHPLAGPLTVTMQNLKLARDVEQSLCVVTTAEGSSSADALQLLARESRDKNIQDLSPARRA</sequence>
<dbReference type="PROSITE" id="PS50943">
    <property type="entry name" value="HTH_CROC1"/>
    <property type="match status" value="1"/>
</dbReference>
<proteinExistence type="predicted"/>